<dbReference type="RefSeq" id="WP_171106363.1">
    <property type="nucleotide sequence ID" value="NZ_BMPT01000002.1"/>
</dbReference>
<dbReference type="Proteomes" id="UP000655589">
    <property type="component" value="Unassembled WGS sequence"/>
</dbReference>
<evidence type="ECO:0000259" key="2">
    <source>
        <dbReference type="Pfam" id="PF13845"/>
    </source>
</evidence>
<reference evidence="3" key="2">
    <citation type="submission" date="2020-09" db="EMBL/GenBank/DDBJ databases">
        <authorList>
            <person name="Sun Q."/>
            <person name="Ohkuma M."/>
        </authorList>
    </citation>
    <scope>NUCLEOTIDE SEQUENCE</scope>
    <source>
        <strain evidence="3">JCM 3051</strain>
    </source>
</reference>
<organism evidence="3 4">
    <name type="scientific">Promicromonospora citrea</name>
    <dbReference type="NCBI Taxonomy" id="43677"/>
    <lineage>
        <taxon>Bacteria</taxon>
        <taxon>Bacillati</taxon>
        <taxon>Actinomycetota</taxon>
        <taxon>Actinomycetes</taxon>
        <taxon>Micrococcales</taxon>
        <taxon>Promicromonosporaceae</taxon>
        <taxon>Promicromonospora</taxon>
    </lineage>
</organism>
<evidence type="ECO:0000313" key="4">
    <source>
        <dbReference type="Proteomes" id="UP000655589"/>
    </source>
</evidence>
<comment type="caution">
    <text evidence="3">The sequence shown here is derived from an EMBL/GenBank/DDBJ whole genome shotgun (WGS) entry which is preliminary data.</text>
</comment>
<dbReference type="EMBL" id="BMPT01000002">
    <property type="protein sequence ID" value="GGM13523.1"/>
    <property type="molecule type" value="Genomic_DNA"/>
</dbReference>
<dbReference type="Pfam" id="PF13845">
    <property type="entry name" value="Septum_form"/>
    <property type="match status" value="1"/>
</dbReference>
<proteinExistence type="predicted"/>
<keyword evidence="1" id="KW-0472">Membrane</keyword>
<feature type="transmembrane region" description="Helical" evidence="1">
    <location>
        <begin position="20"/>
        <end position="43"/>
    </location>
</feature>
<sequence length="248" mass="25834">MTPPPPPTRGQVHVPVARGWIVAAMILCWPLAIAALLAAGRAARAHGAGDDLTAVRAASSARTYAGIGALVGGVGIVGCALVAGLVALAVVTDPATSNNVDPAAAAPAPASYRTAAAPHRETIVVETLALQEGDCFVDPGSFARWPTLDVIPCSRLHDAQVIAVTPLGDGDYPGSEAVSTAAWDDCATAYEEYSGSFLTEHSPVWTLQPTQGDWNDEWHTSVCFVLVDAPVRGDLRDHPELLRTEAAW</sequence>
<keyword evidence="1" id="KW-1133">Transmembrane helix</keyword>
<keyword evidence="4" id="KW-1185">Reference proteome</keyword>
<dbReference type="InterPro" id="IPR026004">
    <property type="entry name" value="Septum_form"/>
</dbReference>
<dbReference type="AlphaFoldDB" id="A0A8H9GEX0"/>
<keyword evidence="1" id="KW-0812">Transmembrane</keyword>
<evidence type="ECO:0000256" key="1">
    <source>
        <dbReference type="SAM" id="Phobius"/>
    </source>
</evidence>
<name>A0A8H9GEX0_9MICO</name>
<feature type="transmembrane region" description="Helical" evidence="1">
    <location>
        <begin position="64"/>
        <end position="91"/>
    </location>
</feature>
<accession>A0A8H9GEX0</accession>
<reference evidence="3" key="1">
    <citation type="journal article" date="2014" name="Int. J. Syst. Evol. Microbiol.">
        <title>Complete genome sequence of Corynebacterium casei LMG S-19264T (=DSM 44701T), isolated from a smear-ripened cheese.</title>
        <authorList>
            <consortium name="US DOE Joint Genome Institute (JGI-PGF)"/>
            <person name="Walter F."/>
            <person name="Albersmeier A."/>
            <person name="Kalinowski J."/>
            <person name="Ruckert C."/>
        </authorList>
    </citation>
    <scope>NUCLEOTIDE SEQUENCE</scope>
    <source>
        <strain evidence="3">JCM 3051</strain>
    </source>
</reference>
<evidence type="ECO:0000313" key="3">
    <source>
        <dbReference type="EMBL" id="GGM13523.1"/>
    </source>
</evidence>
<gene>
    <name evidence="3" type="ORF">GCM10010102_06380</name>
</gene>
<feature type="domain" description="Septum formation-related" evidence="2">
    <location>
        <begin position="130"/>
        <end position="220"/>
    </location>
</feature>
<protein>
    <recommendedName>
        <fullName evidence="2">Septum formation-related domain-containing protein</fullName>
    </recommendedName>
</protein>